<keyword evidence="5 10" id="KW-1133">Transmembrane helix</keyword>
<feature type="transmembrane region" description="Helical" evidence="10">
    <location>
        <begin position="302"/>
        <end position="324"/>
    </location>
</feature>
<dbReference type="InterPro" id="IPR006153">
    <property type="entry name" value="Cation/H_exchanger_TM"/>
</dbReference>
<evidence type="ECO:0000256" key="6">
    <source>
        <dbReference type="ARBA" id="ARBA00023053"/>
    </source>
</evidence>
<reference evidence="12 13" key="1">
    <citation type="submission" date="2024-09" db="EMBL/GenBank/DDBJ databases">
        <authorList>
            <person name="Sun Q."/>
            <person name="Mori K."/>
        </authorList>
    </citation>
    <scope>NUCLEOTIDE SEQUENCE [LARGE SCALE GENOMIC DNA]</scope>
    <source>
        <strain evidence="12 13">JCM 11201</strain>
    </source>
</reference>
<keyword evidence="3" id="KW-1003">Cell membrane</keyword>
<evidence type="ECO:0000256" key="8">
    <source>
        <dbReference type="ARBA" id="ARBA00023136"/>
    </source>
</evidence>
<accession>A0ABV5WII2</accession>
<dbReference type="EMBL" id="JBHMAF010000150">
    <property type="protein sequence ID" value="MFB9760440.1"/>
    <property type="molecule type" value="Genomic_DNA"/>
</dbReference>
<sequence length="393" mass="42437">MTQYWIILLAIAVGVVFIAEKLKQPYPTFLVIFGLIIGVTPIPALEEVKQYAINDTVFQTTVILIFLSALLGDAALKLPVHELKENKKPILLLAFIGTFLTFLIVSTLAYTILNLSLQQALIFGSLMAATDPVSVLSIFKAMGLNKRLSIIVEGESLANDGVAVVLFKIAIVTSALSFSGALDASLEFVKVVIGGLFIGGLSGFLASRVTSRIDHYLVEIGLSIVLFYGAFEMAEIFHFSGVIAVVTAGLILGTYGRNVGMSDLTHEKMDSFWEVIAFISNALIFLMVGLEVGRVNFLDKGWIIAGSVLIVLAARFIAVYISLAFDKSIPVSWKHIIAWGGLKGSLSIALMLSVSPEFVGRELLLAMTFSNVVVSLLGQGITIKKLVAFLKVE</sequence>
<feature type="transmembrane region" description="Helical" evidence="10">
    <location>
        <begin position="237"/>
        <end position="259"/>
    </location>
</feature>
<feature type="domain" description="Cation/H+ exchanger transmembrane" evidence="11">
    <location>
        <begin position="10"/>
        <end position="387"/>
    </location>
</feature>
<evidence type="ECO:0000313" key="12">
    <source>
        <dbReference type="EMBL" id="MFB9760440.1"/>
    </source>
</evidence>
<keyword evidence="7" id="KW-0406">Ion transport</keyword>
<name>A0ABV5WII2_9BACI</name>
<keyword evidence="9" id="KW-0739">Sodium transport</keyword>
<evidence type="ECO:0000256" key="9">
    <source>
        <dbReference type="ARBA" id="ARBA00023201"/>
    </source>
</evidence>
<proteinExistence type="predicted"/>
<dbReference type="PANTHER" id="PTHR10110:SF86">
    <property type="entry name" value="SODIUM_HYDROGEN EXCHANGER 7"/>
    <property type="match status" value="1"/>
</dbReference>
<dbReference type="Gene3D" id="6.10.140.1330">
    <property type="match status" value="1"/>
</dbReference>
<dbReference type="PANTHER" id="PTHR10110">
    <property type="entry name" value="SODIUM/HYDROGEN EXCHANGER"/>
    <property type="match status" value="1"/>
</dbReference>
<feature type="transmembrane region" description="Helical" evidence="10">
    <location>
        <begin position="90"/>
        <end position="113"/>
    </location>
</feature>
<dbReference type="Proteomes" id="UP001589609">
    <property type="component" value="Unassembled WGS sequence"/>
</dbReference>
<feature type="transmembrane region" description="Helical" evidence="10">
    <location>
        <begin position="213"/>
        <end position="231"/>
    </location>
</feature>
<keyword evidence="8 10" id="KW-0472">Membrane</keyword>
<feature type="transmembrane region" description="Helical" evidence="10">
    <location>
        <begin position="57"/>
        <end position="78"/>
    </location>
</feature>
<evidence type="ECO:0000256" key="4">
    <source>
        <dbReference type="ARBA" id="ARBA00022692"/>
    </source>
</evidence>
<comment type="subcellular location">
    <subcellularLocation>
        <location evidence="1">Cell membrane</location>
        <topology evidence="1">Multi-pass membrane protein</topology>
    </subcellularLocation>
</comment>
<evidence type="ECO:0000313" key="13">
    <source>
        <dbReference type="Proteomes" id="UP001589609"/>
    </source>
</evidence>
<protein>
    <submittedName>
        <fullName evidence="12">Cation:proton antiporter</fullName>
    </submittedName>
</protein>
<comment type="caution">
    <text evidence="12">The sequence shown here is derived from an EMBL/GenBank/DDBJ whole genome shotgun (WGS) entry which is preliminary data.</text>
</comment>
<keyword evidence="4 10" id="KW-0812">Transmembrane</keyword>
<keyword evidence="2" id="KW-0813">Transport</keyword>
<dbReference type="InterPro" id="IPR018422">
    <property type="entry name" value="Cation/H_exchanger_CPA1"/>
</dbReference>
<feature type="transmembrane region" description="Helical" evidence="10">
    <location>
        <begin position="271"/>
        <end position="290"/>
    </location>
</feature>
<feature type="transmembrane region" description="Helical" evidence="10">
    <location>
        <begin position="160"/>
        <end position="182"/>
    </location>
</feature>
<organism evidence="12 13">
    <name type="scientific">Ectobacillus funiculus</name>
    <dbReference type="NCBI Taxonomy" id="137993"/>
    <lineage>
        <taxon>Bacteria</taxon>
        <taxon>Bacillati</taxon>
        <taxon>Bacillota</taxon>
        <taxon>Bacilli</taxon>
        <taxon>Bacillales</taxon>
        <taxon>Bacillaceae</taxon>
        <taxon>Ectobacillus</taxon>
    </lineage>
</organism>
<feature type="transmembrane region" description="Helical" evidence="10">
    <location>
        <begin position="6"/>
        <end position="22"/>
    </location>
</feature>
<keyword evidence="13" id="KW-1185">Reference proteome</keyword>
<evidence type="ECO:0000256" key="7">
    <source>
        <dbReference type="ARBA" id="ARBA00023065"/>
    </source>
</evidence>
<feature type="transmembrane region" description="Helical" evidence="10">
    <location>
        <begin position="119"/>
        <end position="139"/>
    </location>
</feature>
<dbReference type="RefSeq" id="WP_379950753.1">
    <property type="nucleotide sequence ID" value="NZ_JBHMAF010000150.1"/>
</dbReference>
<evidence type="ECO:0000259" key="11">
    <source>
        <dbReference type="Pfam" id="PF00999"/>
    </source>
</evidence>
<evidence type="ECO:0000256" key="1">
    <source>
        <dbReference type="ARBA" id="ARBA00004651"/>
    </source>
</evidence>
<dbReference type="Pfam" id="PF00999">
    <property type="entry name" value="Na_H_Exchanger"/>
    <property type="match status" value="1"/>
</dbReference>
<feature type="transmembrane region" description="Helical" evidence="10">
    <location>
        <begin position="29"/>
        <end position="45"/>
    </location>
</feature>
<evidence type="ECO:0000256" key="10">
    <source>
        <dbReference type="SAM" id="Phobius"/>
    </source>
</evidence>
<evidence type="ECO:0000256" key="2">
    <source>
        <dbReference type="ARBA" id="ARBA00022448"/>
    </source>
</evidence>
<evidence type="ECO:0000256" key="5">
    <source>
        <dbReference type="ARBA" id="ARBA00022989"/>
    </source>
</evidence>
<gene>
    <name evidence="12" type="ORF">ACFFMS_19120</name>
</gene>
<keyword evidence="6" id="KW-0915">Sodium</keyword>
<feature type="transmembrane region" description="Helical" evidence="10">
    <location>
        <begin position="188"/>
        <end position="206"/>
    </location>
</feature>
<evidence type="ECO:0000256" key="3">
    <source>
        <dbReference type="ARBA" id="ARBA00022475"/>
    </source>
</evidence>